<proteinExistence type="predicted"/>
<protein>
    <submittedName>
        <fullName evidence="1">Uncharacterized protein</fullName>
    </submittedName>
</protein>
<organism evidence="1 2">
    <name type="scientific">Streptomyces phaeolivaceus</name>
    <dbReference type="NCBI Taxonomy" id="2653200"/>
    <lineage>
        <taxon>Bacteria</taxon>
        <taxon>Bacillati</taxon>
        <taxon>Actinomycetota</taxon>
        <taxon>Actinomycetes</taxon>
        <taxon>Kitasatosporales</taxon>
        <taxon>Streptomycetaceae</taxon>
        <taxon>Streptomyces</taxon>
    </lineage>
</organism>
<reference evidence="1 2" key="1">
    <citation type="submission" date="2019-10" db="EMBL/GenBank/DDBJ databases">
        <title>Streptomyces sp. strain GY16 isolated from leaves of Broussonetia papyrifera.</title>
        <authorList>
            <person name="Mo P."/>
        </authorList>
    </citation>
    <scope>NUCLEOTIDE SEQUENCE [LARGE SCALE GENOMIC DNA]</scope>
    <source>
        <strain evidence="1 2">GY16</strain>
    </source>
</reference>
<gene>
    <name evidence="1" type="ORF">F9278_36325</name>
</gene>
<evidence type="ECO:0000313" key="2">
    <source>
        <dbReference type="Proteomes" id="UP000327294"/>
    </source>
</evidence>
<dbReference type="Proteomes" id="UP000327294">
    <property type="component" value="Chromosome"/>
</dbReference>
<dbReference type="KEGG" id="sphv:F9278_36325"/>
<accession>A0A5P8KBN8</accession>
<dbReference type="AlphaFoldDB" id="A0A5P8KBN8"/>
<dbReference type="RefSeq" id="WP_152172074.1">
    <property type="nucleotide sequence ID" value="NZ_CP045096.1"/>
</dbReference>
<sequence length="190" mass="20660">MSAVDQRAEAHRLKTECGYGERRIAGELGISRHAVRRLLGRPLPKPVVDVVGQERPVVDHVEEPVGLVDRQARPVDQERPPSGPVVGRRPSVVEPVVEGVVVPVGHAVGAVRFPLPGARSPWLRVDLSGRRGLLRDLMSLVRLGLQIPYVVEDVLSAFAAAYHQAVTTGQLAPGQGYDLQIRVRPCRHAA</sequence>
<evidence type="ECO:0000313" key="1">
    <source>
        <dbReference type="EMBL" id="QFR00744.1"/>
    </source>
</evidence>
<keyword evidence="2" id="KW-1185">Reference proteome</keyword>
<dbReference type="EMBL" id="CP045096">
    <property type="protein sequence ID" value="QFR00744.1"/>
    <property type="molecule type" value="Genomic_DNA"/>
</dbReference>
<name>A0A5P8KBN8_9ACTN</name>